<dbReference type="Proteomes" id="UP000180175">
    <property type="component" value="Chromosome"/>
</dbReference>
<reference evidence="2 3" key="3">
    <citation type="journal article" date="2019" name="Int. J. Syst. Evol. Microbiol.">
        <title>Anaerobacillus isosaccharinicus sp. nov., an alkaliphilic bacterium which degrades isosaccharinic acid.</title>
        <authorList>
            <person name="Bassil N.M."/>
            <person name="Lloyd J.R."/>
        </authorList>
    </citation>
    <scope>NUCLEOTIDE SEQUENCE [LARGE SCALE GENOMIC DNA]</scope>
    <source>
        <strain evidence="2 3">NB2006</strain>
    </source>
</reference>
<dbReference type="AlphaFoldDB" id="A0A1S2MFY4"/>
<evidence type="ECO:0000313" key="1">
    <source>
        <dbReference type="EMBL" id="OIJ23323.1"/>
    </source>
</evidence>
<protein>
    <submittedName>
        <fullName evidence="1">Uncharacterized protein</fullName>
    </submittedName>
</protein>
<dbReference type="EMBL" id="LQXD01000001">
    <property type="protein sequence ID" value="OIJ23323.1"/>
    <property type="molecule type" value="Genomic_DNA"/>
</dbReference>
<dbReference type="OrthoDB" id="2923257at2"/>
<dbReference type="EMBL" id="CP063356">
    <property type="protein sequence ID" value="QOY38050.1"/>
    <property type="molecule type" value="Genomic_DNA"/>
</dbReference>
<sequence>MKGGNIIFRQEPELKGALKKFEELLRNCEDNSDETFTFKNFLKSFIKVRCNNIILPASEIITIIKYEKPNIFYQLKVNFSYDSTISFITQIDMSYEQAKSNLLEIKKLIK</sequence>
<proteinExistence type="predicted"/>
<dbReference type="KEGG" id="aia:AWH56_011070"/>
<gene>
    <name evidence="1" type="ORF">AWH56_00045</name>
    <name evidence="2" type="ORF">AWH56_011070</name>
</gene>
<reference evidence="1 3" key="1">
    <citation type="submission" date="2016-10" db="EMBL/GenBank/DDBJ databases">
        <title>Draft genome sequences of four alkaliphilic bacteria belonging to the Anaerobacillus genus.</title>
        <authorList>
            <person name="Bassil N.M."/>
            <person name="Lloyd J.R."/>
        </authorList>
    </citation>
    <scope>NUCLEOTIDE SEQUENCE [LARGE SCALE GENOMIC DNA]</scope>
    <source>
        <strain evidence="1 3">NB2006</strain>
    </source>
</reference>
<reference evidence="2 3" key="2">
    <citation type="journal article" date="2017" name="Genome Announc.">
        <title>Draft Genome Sequences of Four Alkaliphilic Bacteria Belonging to the Anaerobacillus Genus.</title>
        <authorList>
            <person name="Bassil N.M."/>
            <person name="Lloyd J.R."/>
        </authorList>
    </citation>
    <scope>NUCLEOTIDE SEQUENCE [LARGE SCALE GENOMIC DNA]</scope>
    <source>
        <strain evidence="2 3">NB2006</strain>
    </source>
</reference>
<keyword evidence="3" id="KW-1185">Reference proteome</keyword>
<evidence type="ECO:0000313" key="3">
    <source>
        <dbReference type="Proteomes" id="UP000180175"/>
    </source>
</evidence>
<reference evidence="2" key="4">
    <citation type="submission" date="2020-10" db="EMBL/GenBank/DDBJ databases">
        <authorList>
            <person name="Bassil N.M."/>
            <person name="Lloyd J.R."/>
        </authorList>
    </citation>
    <scope>NUCLEOTIDE SEQUENCE</scope>
    <source>
        <strain evidence="2">NB2006</strain>
    </source>
</reference>
<organism evidence="1 3">
    <name type="scientific">Anaerobacillus isosaccharinicus</name>
    <dbReference type="NCBI Taxonomy" id="1532552"/>
    <lineage>
        <taxon>Bacteria</taxon>
        <taxon>Bacillati</taxon>
        <taxon>Bacillota</taxon>
        <taxon>Bacilli</taxon>
        <taxon>Bacillales</taxon>
        <taxon>Bacillaceae</taxon>
        <taxon>Anaerobacillus</taxon>
    </lineage>
</organism>
<dbReference type="RefSeq" id="WP_071315237.1">
    <property type="nucleotide sequence ID" value="NZ_CP063356.2"/>
</dbReference>
<name>A0A1S2MFY4_9BACI</name>
<accession>A0A1S2MFY4</accession>
<evidence type="ECO:0000313" key="2">
    <source>
        <dbReference type="EMBL" id="QOY38050.1"/>
    </source>
</evidence>